<dbReference type="PROSITE" id="PS51257">
    <property type="entry name" value="PROKAR_LIPOPROTEIN"/>
    <property type="match status" value="1"/>
</dbReference>
<dbReference type="Pfam" id="PF00160">
    <property type="entry name" value="Pro_isomerase"/>
    <property type="match status" value="1"/>
</dbReference>
<reference evidence="6" key="1">
    <citation type="submission" date="2018-05" db="EMBL/GenBank/DDBJ databases">
        <authorList>
            <person name="Lanie J.A."/>
            <person name="Ng W.-L."/>
            <person name="Kazmierczak K.M."/>
            <person name="Andrzejewski T.M."/>
            <person name="Davidsen T.M."/>
            <person name="Wayne K.J."/>
            <person name="Tettelin H."/>
            <person name="Glass J.I."/>
            <person name="Rusch D."/>
            <person name="Podicherti R."/>
            <person name="Tsui H.-C.T."/>
            <person name="Winkler M.E."/>
        </authorList>
    </citation>
    <scope>NUCLEOTIDE SEQUENCE</scope>
</reference>
<dbReference type="PRINTS" id="PR00153">
    <property type="entry name" value="CSAPPISMRASE"/>
</dbReference>
<dbReference type="InterPro" id="IPR002130">
    <property type="entry name" value="Cyclophilin-type_PPIase_dom"/>
</dbReference>
<dbReference type="AlphaFoldDB" id="A0A381YBY6"/>
<sequence length="282" mass="29858">MRYLSTLSLAFIVHVLLSIGVLMTLACTATPARTLAPTETPAPTPTLTPTPTYAPYPTPTTRPIYTPSPAPVVKQPIEVLAPTLQPPSTPGSNPAATAAPAKQLVDVGGALIPQYSNAPPVSIDPEANYSAVIQTSMGNIEFELFAERSPVTVNNFVFLANQGFYDDMIFHRVIPDFMIQGGDPTGTGMHGPGYKFQDELAASLIFNEPGKLAMANSGPNTNGSQFFVTTVPTPHLNGLHTIFGRITQGQEVANAISLADTIAGNRPATPIVILRIDITLNP</sequence>
<dbReference type="Gene3D" id="2.40.100.10">
    <property type="entry name" value="Cyclophilin-like"/>
    <property type="match status" value="1"/>
</dbReference>
<evidence type="ECO:0000313" key="6">
    <source>
        <dbReference type="EMBL" id="SVA74390.1"/>
    </source>
</evidence>
<dbReference type="SUPFAM" id="SSF50891">
    <property type="entry name" value="Cyclophilin-like"/>
    <property type="match status" value="1"/>
</dbReference>
<protein>
    <recommendedName>
        <fullName evidence="1">peptidylprolyl isomerase</fullName>
        <ecNumber evidence="1">5.2.1.8</ecNumber>
    </recommendedName>
</protein>
<organism evidence="6">
    <name type="scientific">marine metagenome</name>
    <dbReference type="NCBI Taxonomy" id="408172"/>
    <lineage>
        <taxon>unclassified sequences</taxon>
        <taxon>metagenomes</taxon>
        <taxon>ecological metagenomes</taxon>
    </lineage>
</organism>
<keyword evidence="2" id="KW-0697">Rotamase</keyword>
<keyword evidence="3" id="KW-0413">Isomerase</keyword>
<evidence type="ECO:0000256" key="4">
    <source>
        <dbReference type="SAM" id="MobiDB-lite"/>
    </source>
</evidence>
<feature type="region of interest" description="Disordered" evidence="4">
    <location>
        <begin position="35"/>
        <end position="55"/>
    </location>
</feature>
<dbReference type="PANTHER" id="PTHR45625">
    <property type="entry name" value="PEPTIDYL-PROLYL CIS-TRANS ISOMERASE-RELATED"/>
    <property type="match status" value="1"/>
</dbReference>
<name>A0A381YBY6_9ZZZZ</name>
<dbReference type="PROSITE" id="PS50072">
    <property type="entry name" value="CSA_PPIASE_2"/>
    <property type="match status" value="1"/>
</dbReference>
<dbReference type="InterPro" id="IPR044666">
    <property type="entry name" value="Cyclophilin_A-like"/>
</dbReference>
<accession>A0A381YBY6</accession>
<evidence type="ECO:0000259" key="5">
    <source>
        <dbReference type="PROSITE" id="PS50072"/>
    </source>
</evidence>
<gene>
    <name evidence="6" type="ORF">METZ01_LOCUS127244</name>
</gene>
<proteinExistence type="predicted"/>
<dbReference type="CDD" id="cd00317">
    <property type="entry name" value="cyclophilin"/>
    <property type="match status" value="1"/>
</dbReference>
<evidence type="ECO:0000256" key="1">
    <source>
        <dbReference type="ARBA" id="ARBA00013194"/>
    </source>
</evidence>
<dbReference type="InterPro" id="IPR029000">
    <property type="entry name" value="Cyclophilin-like_dom_sf"/>
</dbReference>
<feature type="domain" description="PPIase cyclophilin-type" evidence="5">
    <location>
        <begin position="134"/>
        <end position="278"/>
    </location>
</feature>
<dbReference type="EMBL" id="UINC01017836">
    <property type="protein sequence ID" value="SVA74390.1"/>
    <property type="molecule type" value="Genomic_DNA"/>
</dbReference>
<dbReference type="PANTHER" id="PTHR45625:SF4">
    <property type="entry name" value="PEPTIDYLPROLYL ISOMERASE DOMAIN AND WD REPEAT-CONTAINING PROTEIN 1"/>
    <property type="match status" value="1"/>
</dbReference>
<dbReference type="EC" id="5.2.1.8" evidence="1"/>
<evidence type="ECO:0000256" key="3">
    <source>
        <dbReference type="ARBA" id="ARBA00023235"/>
    </source>
</evidence>
<dbReference type="GO" id="GO:0003755">
    <property type="term" value="F:peptidyl-prolyl cis-trans isomerase activity"/>
    <property type="evidence" value="ECO:0007669"/>
    <property type="project" value="UniProtKB-KW"/>
</dbReference>
<feature type="compositionally biased region" description="Pro residues" evidence="4">
    <location>
        <begin position="40"/>
        <end position="55"/>
    </location>
</feature>
<evidence type="ECO:0000256" key="2">
    <source>
        <dbReference type="ARBA" id="ARBA00023110"/>
    </source>
</evidence>